<organism evidence="1 2">
    <name type="scientific">Vitis vinifera</name>
    <name type="common">Grape</name>
    <dbReference type="NCBI Taxonomy" id="29760"/>
    <lineage>
        <taxon>Eukaryota</taxon>
        <taxon>Viridiplantae</taxon>
        <taxon>Streptophyta</taxon>
        <taxon>Embryophyta</taxon>
        <taxon>Tracheophyta</taxon>
        <taxon>Spermatophyta</taxon>
        <taxon>Magnoliopsida</taxon>
        <taxon>eudicotyledons</taxon>
        <taxon>Gunneridae</taxon>
        <taxon>Pentapetalae</taxon>
        <taxon>rosids</taxon>
        <taxon>Vitales</taxon>
        <taxon>Vitaceae</taxon>
        <taxon>Viteae</taxon>
        <taxon>Vitis</taxon>
    </lineage>
</organism>
<evidence type="ECO:0000313" key="1">
    <source>
        <dbReference type="EMBL" id="RVW83177.1"/>
    </source>
</evidence>
<reference evidence="1 2" key="1">
    <citation type="journal article" date="2018" name="PLoS Genet.">
        <title>Population sequencing reveals clonal diversity and ancestral inbreeding in the grapevine cultivar Chardonnay.</title>
        <authorList>
            <person name="Roach M.J."/>
            <person name="Johnson D.L."/>
            <person name="Bohlmann J."/>
            <person name="van Vuuren H.J."/>
            <person name="Jones S.J."/>
            <person name="Pretorius I.S."/>
            <person name="Schmidt S.A."/>
            <person name="Borneman A.R."/>
        </authorList>
    </citation>
    <scope>NUCLEOTIDE SEQUENCE [LARGE SCALE GENOMIC DNA]</scope>
    <source>
        <strain evidence="2">cv. Chardonnay</strain>
        <tissue evidence="1">Leaf</tissue>
    </source>
</reference>
<gene>
    <name evidence="1" type="primary">POLX_3677</name>
    <name evidence="1" type="ORF">CK203_044933</name>
</gene>
<proteinExistence type="predicted"/>
<comment type="caution">
    <text evidence="1">The sequence shown here is derived from an EMBL/GenBank/DDBJ whole genome shotgun (WGS) entry which is preliminary data.</text>
</comment>
<dbReference type="Proteomes" id="UP000288805">
    <property type="component" value="Unassembled WGS sequence"/>
</dbReference>
<dbReference type="PANTHER" id="PTHR11439">
    <property type="entry name" value="GAG-POL-RELATED RETROTRANSPOSON"/>
    <property type="match status" value="1"/>
</dbReference>
<accession>A0A438HFF4</accession>
<protein>
    <submittedName>
        <fullName evidence="1">Retrovirus-related Pol polyprotein from transposon TNT 1-94</fullName>
    </submittedName>
</protein>
<evidence type="ECO:0000313" key="2">
    <source>
        <dbReference type="Proteomes" id="UP000288805"/>
    </source>
</evidence>
<name>A0A438HFF4_VITVI</name>
<sequence length="124" mass="14298">MDVKMNFLNGNLEEKVYMKQPEGFSCSSGEHLVYTRLDIAFVVGMLGIYQSNPGINHWRATKKVMRYFQRTKYYMLMYKQNDNLEVIGYSNSDYIGCIDSRKSTSGYVFMLAGGAVSWRSQSKI</sequence>
<dbReference type="PANTHER" id="PTHR11439:SF467">
    <property type="entry name" value="INTEGRASE CATALYTIC DOMAIN-CONTAINING PROTEIN"/>
    <property type="match status" value="1"/>
</dbReference>
<dbReference type="AlphaFoldDB" id="A0A438HFF4"/>
<dbReference type="EMBL" id="QGNW01000231">
    <property type="protein sequence ID" value="RVW83177.1"/>
    <property type="molecule type" value="Genomic_DNA"/>
</dbReference>